<name>A0A0H2WVS5_STAAC</name>
<feature type="transmembrane region" description="Helical" evidence="1">
    <location>
        <begin position="6"/>
        <end position="28"/>
    </location>
</feature>
<keyword evidence="1" id="KW-0472">Membrane</keyword>
<evidence type="ECO:0000256" key="1">
    <source>
        <dbReference type="SAM" id="Phobius"/>
    </source>
</evidence>
<gene>
    <name evidence="2" type="ordered locus">SACOL1165</name>
</gene>
<dbReference type="AlphaFoldDB" id="A0A0H2WVS5"/>
<protein>
    <submittedName>
        <fullName evidence="2">Uncharacterized protein</fullName>
    </submittedName>
</protein>
<evidence type="ECO:0000313" key="2">
    <source>
        <dbReference type="EMBL" id="AAW36544.1"/>
    </source>
</evidence>
<dbReference type="Proteomes" id="UP000000530">
    <property type="component" value="Chromosome"/>
</dbReference>
<organism evidence="2 3">
    <name type="scientific">Staphylococcus aureus (strain COL)</name>
    <dbReference type="NCBI Taxonomy" id="93062"/>
    <lineage>
        <taxon>Bacteria</taxon>
        <taxon>Bacillati</taxon>
        <taxon>Bacillota</taxon>
        <taxon>Bacilli</taxon>
        <taxon>Bacillales</taxon>
        <taxon>Staphylococcaceae</taxon>
        <taxon>Staphylococcus</taxon>
    </lineage>
</organism>
<proteinExistence type="predicted"/>
<dbReference type="KEGG" id="sac:SACOL1165"/>
<sequence>MKRKSNVLTIIKIVTDIVATVLIIRALLNSRKDAK</sequence>
<keyword evidence="1" id="KW-1133">Transmembrane helix</keyword>
<evidence type="ECO:0000313" key="3">
    <source>
        <dbReference type="Proteomes" id="UP000000530"/>
    </source>
</evidence>
<dbReference type="HOGENOM" id="CLU_3367425_0_0_9"/>
<dbReference type="EMBL" id="CP000046">
    <property type="protein sequence ID" value="AAW36544.1"/>
    <property type="molecule type" value="Genomic_DNA"/>
</dbReference>
<accession>A0A0H2WVS5</accession>
<reference evidence="2 3" key="1">
    <citation type="journal article" date="2005" name="J. Bacteriol.">
        <title>Insights on evolution of virulence and resistance from the complete genome analysis of an early methicillin-resistant Staphylococcus aureus strain and a biofilm-producing methicillin-resistant Staphylococcus epidermidis strain.</title>
        <authorList>
            <person name="Gill S.R."/>
            <person name="Fouts D.E."/>
            <person name="Archer G.L."/>
            <person name="Mongodin E.F."/>
            <person name="Deboy R.T."/>
            <person name="Ravel J."/>
            <person name="Paulsen I.T."/>
            <person name="Kolonay J.F."/>
            <person name="Brinkac L."/>
            <person name="Beanan M."/>
            <person name="Dodson R.J."/>
            <person name="Daugherty S.C."/>
            <person name="Madupu R."/>
            <person name="Angiuoli S.V."/>
            <person name="Durkin A.S."/>
            <person name="Haft D.H."/>
            <person name="Vamathevan J."/>
            <person name="Khouri H."/>
            <person name="Utterback T."/>
            <person name="Lee C."/>
            <person name="Dimitrov G."/>
            <person name="Jiang L."/>
            <person name="Qin H."/>
            <person name="Weidman J."/>
            <person name="Tran K."/>
            <person name="Kang K."/>
            <person name="Hance I.R."/>
            <person name="Nelson K.E."/>
            <person name="Fraser C.M."/>
        </authorList>
    </citation>
    <scope>NUCLEOTIDE SEQUENCE [LARGE SCALE GENOMIC DNA]</scope>
    <source>
        <strain evidence="2 3">COL</strain>
    </source>
</reference>
<keyword evidence="1" id="KW-0812">Transmembrane</keyword>